<sequence>MSYKVIQFWNQQNLPPDIAQLRNTWKENNPQAEMLLFNTKTASDFIEQEYGAHVASLFNEAALPAMQSDIFRVAYCLANGGFYIDAGTECSAAVIDLLPDNDELVLMRKWHGGIWNGMISCKAGNPGLKAIWHRILDNLEQRPSNDVWKLTGPASFNQVVDGGEYDSVIRVVEQKHVKAFRVVNELEHKKQHWSKVQKNQSVFVGNTAPAMPKQPVEPKAQVASLRSQGVSLRVTGGHEKEDGARAFIQVSGFKSNGETFKQFPLAINWDKSGVSLEFYSPDRQPHIPVQCFIASGRNTLCNFMRITQHGVRCGNTYSGLTNHDNAVINDLITVLQSSLQDAELTREAADAELCPVSWQTRLLATNFAIPPNTAHAATISFRKLNLHGHSRSGSRTWLAINVEDTKLNSTHMGDIVVTFHADVGSTGALQVTHIEFGALESALHAPIELTREVIEKLHTMDLRGDKLTSPLAFWYRGAMAKLDALR</sequence>
<keyword evidence="3" id="KW-1185">Reference proteome</keyword>
<reference evidence="3" key="1">
    <citation type="submission" date="2023-07" db="EMBL/GenBank/DDBJ databases">
        <title>Study on multiphase classification of strain Alteromonas salexigens isolated from the Yellow Sea.</title>
        <authorList>
            <person name="Sun L."/>
        </authorList>
    </citation>
    <scope>NUCLEOTIDE SEQUENCE [LARGE SCALE GENOMIC DNA]</scope>
    <source>
        <strain evidence="3">ASW11-19</strain>
    </source>
</reference>
<dbReference type="Proteomes" id="UP001209257">
    <property type="component" value="Unassembled WGS sequence"/>
</dbReference>
<evidence type="ECO:0000313" key="2">
    <source>
        <dbReference type="EMBL" id="MCU7554451.1"/>
    </source>
</evidence>
<dbReference type="PANTHER" id="PTHR32385">
    <property type="entry name" value="MANNOSYL PHOSPHORYLINOSITOL CERAMIDE SYNTHASE"/>
    <property type="match status" value="1"/>
</dbReference>
<proteinExistence type="predicted"/>
<keyword evidence="1" id="KW-0808">Transferase</keyword>
<dbReference type="Pfam" id="PF04488">
    <property type="entry name" value="Gly_transf_sug"/>
    <property type="match status" value="1"/>
</dbReference>
<dbReference type="Gene3D" id="3.90.550.20">
    <property type="match status" value="1"/>
</dbReference>
<protein>
    <submittedName>
        <fullName evidence="2">Glycosyltransferase</fullName>
    </submittedName>
</protein>
<comment type="caution">
    <text evidence="2">The sequence shown here is derived from an EMBL/GenBank/DDBJ whole genome shotgun (WGS) entry which is preliminary data.</text>
</comment>
<dbReference type="PANTHER" id="PTHR32385:SF15">
    <property type="entry name" value="INOSITOL PHOSPHOCERAMIDE MANNOSYLTRANSFERASE 1"/>
    <property type="match status" value="1"/>
</dbReference>
<dbReference type="SUPFAM" id="SSF53448">
    <property type="entry name" value="Nucleotide-diphospho-sugar transferases"/>
    <property type="match status" value="1"/>
</dbReference>
<name>A0ABT2VMA3_9ALTE</name>
<organism evidence="2 3">
    <name type="scientific">Alteromonas salexigens</name>
    <dbReference type="NCBI Taxonomy" id="2982530"/>
    <lineage>
        <taxon>Bacteria</taxon>
        <taxon>Pseudomonadati</taxon>
        <taxon>Pseudomonadota</taxon>
        <taxon>Gammaproteobacteria</taxon>
        <taxon>Alteromonadales</taxon>
        <taxon>Alteromonadaceae</taxon>
        <taxon>Alteromonas/Salinimonas group</taxon>
        <taxon>Alteromonas</taxon>
    </lineage>
</organism>
<dbReference type="RefSeq" id="WP_262993157.1">
    <property type="nucleotide sequence ID" value="NZ_JAOTJC010000007.1"/>
</dbReference>
<dbReference type="InterPro" id="IPR007577">
    <property type="entry name" value="GlycoTrfase_DXD_sugar-bd_CS"/>
</dbReference>
<accession>A0ABT2VMA3</accession>
<evidence type="ECO:0000313" key="3">
    <source>
        <dbReference type="Proteomes" id="UP001209257"/>
    </source>
</evidence>
<evidence type="ECO:0000256" key="1">
    <source>
        <dbReference type="ARBA" id="ARBA00022679"/>
    </source>
</evidence>
<dbReference type="InterPro" id="IPR051706">
    <property type="entry name" value="Glycosyltransferase_domain"/>
</dbReference>
<dbReference type="InterPro" id="IPR029044">
    <property type="entry name" value="Nucleotide-diphossugar_trans"/>
</dbReference>
<dbReference type="EMBL" id="JAOTJC010000007">
    <property type="protein sequence ID" value="MCU7554451.1"/>
    <property type="molecule type" value="Genomic_DNA"/>
</dbReference>
<gene>
    <name evidence="2" type="ORF">OCL06_07560</name>
</gene>